<evidence type="ECO:0000313" key="2">
    <source>
        <dbReference type="Proteomes" id="UP000044098"/>
    </source>
</evidence>
<reference evidence="1 2" key="1">
    <citation type="submission" date="2015-09" db="EMBL/GenBank/DDBJ databases">
        <authorList>
            <consortium name="Pathogen Informatics"/>
        </authorList>
    </citation>
    <scope>NUCLEOTIDE SEQUENCE [LARGE SCALE GENOMIC DNA]</scope>
    <source>
        <strain evidence="1 2">2789STDY5608625</strain>
    </source>
</reference>
<dbReference type="AlphaFoldDB" id="A0AAD2KJR2"/>
<accession>A0AAD2KJR2</accession>
<dbReference type="Proteomes" id="UP000044098">
    <property type="component" value="Unassembled WGS sequence"/>
</dbReference>
<gene>
    <name evidence="1" type="ORF">ERS370000_02044</name>
</gene>
<protein>
    <submittedName>
        <fullName evidence="1">Uncharacterized protein</fullName>
    </submittedName>
</protein>
<organism evidence="1 2">
    <name type="scientific">Achromobacter aegrifaciens</name>
    <dbReference type="NCBI Taxonomy" id="1287736"/>
    <lineage>
        <taxon>Bacteria</taxon>
        <taxon>Pseudomonadati</taxon>
        <taxon>Pseudomonadota</taxon>
        <taxon>Betaproteobacteria</taxon>
        <taxon>Burkholderiales</taxon>
        <taxon>Alcaligenaceae</taxon>
        <taxon>Achromobacter</taxon>
    </lineage>
</organism>
<name>A0AAD2KJR2_ACHAE</name>
<proteinExistence type="predicted"/>
<dbReference type="EMBL" id="CYTK01000003">
    <property type="protein sequence ID" value="CUI91511.1"/>
    <property type="molecule type" value="Genomic_DNA"/>
</dbReference>
<sequence>MSVGVMFLLLGIKDGGFDAALAATDLKFDFKTGSTGLATFVIGALMAAAGGLLKNDYSTVGVPSFSAESGAYSTVDFRSILNDCKVLPEDQIATCFVKSLE</sequence>
<comment type="caution">
    <text evidence="1">The sequence shown here is derived from an EMBL/GenBank/DDBJ whole genome shotgun (WGS) entry which is preliminary data.</text>
</comment>
<evidence type="ECO:0000313" key="1">
    <source>
        <dbReference type="EMBL" id="CUI91511.1"/>
    </source>
</evidence>